<evidence type="ECO:0000313" key="3">
    <source>
        <dbReference type="EMBL" id="SJK83980.1"/>
    </source>
</evidence>
<sequence>MKPISNRIMIPLMVIEIILIAVTPYIMGGFVSQGYFATLFTELLTLVSMIVGIKARINWERNRDYQNSVKI</sequence>
<dbReference type="Proteomes" id="UP000187822">
    <property type="component" value="Chromosome I"/>
</dbReference>
<dbReference type="EMBL" id="LT719092">
    <property type="protein sequence ID" value="SJK83980.1"/>
    <property type="molecule type" value="Genomic_DNA"/>
</dbReference>
<organism evidence="2 5">
    <name type="scientific">Cuniculiplasma divulgatum</name>
    <dbReference type="NCBI Taxonomy" id="1673428"/>
    <lineage>
        <taxon>Archaea</taxon>
        <taxon>Methanobacteriati</taxon>
        <taxon>Thermoplasmatota</taxon>
        <taxon>Thermoplasmata</taxon>
        <taxon>Thermoplasmatales</taxon>
        <taxon>Cuniculiplasmataceae</taxon>
        <taxon>Cuniculiplasma</taxon>
    </lineage>
</organism>
<evidence type="ECO:0000313" key="5">
    <source>
        <dbReference type="Proteomes" id="UP000195607"/>
    </source>
</evidence>
<dbReference type="KEGG" id="cdiv:CPM_0083"/>
<reference evidence="3" key="3">
    <citation type="submission" date="2016-06" db="EMBL/GenBank/DDBJ databases">
        <authorList>
            <person name="Olsen C.W."/>
            <person name="Carey S."/>
            <person name="Hinshaw L."/>
            <person name="Karasin A.I."/>
        </authorList>
    </citation>
    <scope>NUCLEOTIDE SEQUENCE [LARGE SCALE GENOMIC DNA]</scope>
    <source>
        <strain evidence="3">PM4</strain>
    </source>
</reference>
<feature type="transmembrane region" description="Helical" evidence="1">
    <location>
        <begin position="7"/>
        <end position="27"/>
    </location>
</feature>
<evidence type="ECO:0000313" key="2">
    <source>
        <dbReference type="EMBL" id="SIM32026.1"/>
    </source>
</evidence>
<evidence type="ECO:0000313" key="4">
    <source>
        <dbReference type="Proteomes" id="UP000187822"/>
    </source>
</evidence>
<accession>A0A1N5S7N3</accession>
<dbReference type="AlphaFoldDB" id="A0A1N5S7N3"/>
<dbReference type="EMBL" id="LT671858">
    <property type="protein sequence ID" value="SIM32026.1"/>
    <property type="molecule type" value="Genomic_DNA"/>
</dbReference>
<evidence type="ECO:0000256" key="1">
    <source>
        <dbReference type="SAM" id="Phobius"/>
    </source>
</evidence>
<gene>
    <name evidence="3" type="ORF">CPM_0083</name>
    <name evidence="2" type="ORF">CSP5_0114</name>
</gene>
<dbReference type="RefSeq" id="WP_021789409.1">
    <property type="nucleotide sequence ID" value="NZ_LT671858.1"/>
</dbReference>
<protein>
    <submittedName>
        <fullName evidence="2">Membrane protein</fullName>
    </submittedName>
</protein>
<reference evidence="4" key="2">
    <citation type="submission" date="2016-06" db="EMBL/GenBank/DDBJ databases">
        <authorList>
            <person name="Toshchakov V.S."/>
        </authorList>
    </citation>
    <scope>NUCLEOTIDE SEQUENCE [LARGE SCALE GENOMIC DNA]</scope>
    <source>
        <strain>PM4 (JCM 30641</strain>
        <strain evidence="4">\VKM B-2940)</strain>
    </source>
</reference>
<dbReference type="GeneID" id="41587422"/>
<proteinExistence type="predicted"/>
<dbReference type="Proteomes" id="UP000195607">
    <property type="component" value="Chromosome I"/>
</dbReference>
<reference evidence="2 5" key="1">
    <citation type="submission" date="2016-04" db="EMBL/GenBank/DDBJ databases">
        <authorList>
            <person name="Evans L.H."/>
            <person name="Alamgir A."/>
            <person name="Owens N."/>
            <person name="Weber N.D."/>
            <person name="Virtaneva K."/>
            <person name="Barbian K."/>
            <person name="Babar A."/>
            <person name="Rosenke K."/>
        </authorList>
    </citation>
    <scope>NUCLEOTIDE SEQUENCE [LARGE SCALE GENOMIC DNA]</scope>
    <source>
        <strain evidence="2">S5</strain>
        <strain evidence="5">S5(T) (JCM 30642 \VKM B-2941)</strain>
    </source>
</reference>
<keyword evidence="4" id="KW-1185">Reference proteome</keyword>
<keyword evidence="1" id="KW-1133">Transmembrane helix</keyword>
<name>A0A1N5S7N3_9ARCH</name>
<keyword evidence="1" id="KW-0812">Transmembrane</keyword>
<keyword evidence="1" id="KW-0472">Membrane</keyword>
<feature type="transmembrane region" description="Helical" evidence="1">
    <location>
        <begin position="33"/>
        <end position="53"/>
    </location>
</feature>